<sequence>MDQSARDDVVLTLTEVDDASIRQLVRRRRLALLCHYGVRSVAIVFYLFVSWFTNAFIAPVVILLTLFAVDFWLVKNISGRLLVGLRWWNSISPQTGESTWVFESASPASNGNDGPISHRERASRKSAGRLFWIGLLAFPLIWALLILVAIFSLKLAWCLVAFCGLLSCSVNAYGYLRCRFKGTPVGEDSTRNGFRGLLNASVAKSVFSDLWSGGEGKLNQQQSVQQQPTSLV</sequence>
<reference evidence="8 10" key="3">
    <citation type="submission" date="2019-07" db="EMBL/GenBank/DDBJ databases">
        <authorList>
            <person name="Jastrzebski P J."/>
            <person name="Paukszto L."/>
            <person name="Jastrzebski P J."/>
        </authorList>
    </citation>
    <scope>NUCLEOTIDE SEQUENCE [LARGE SCALE GENOMIC DNA]</scope>
    <source>
        <strain evidence="8 10">WMS-il1</strain>
    </source>
</reference>
<feature type="transmembrane region" description="Helical" evidence="6">
    <location>
        <begin position="130"/>
        <end position="153"/>
    </location>
</feature>
<dbReference type="Proteomes" id="UP000274504">
    <property type="component" value="Unassembled WGS sequence"/>
</dbReference>
<dbReference type="Pfam" id="PF05832">
    <property type="entry name" value="DUF846"/>
    <property type="match status" value="1"/>
</dbReference>
<evidence type="ECO:0000256" key="3">
    <source>
        <dbReference type="ARBA" id="ARBA00022692"/>
    </source>
</evidence>
<evidence type="ECO:0000256" key="2">
    <source>
        <dbReference type="ARBA" id="ARBA00005467"/>
    </source>
</evidence>
<keyword evidence="4 6" id="KW-1133">Transmembrane helix</keyword>
<dbReference type="PANTHER" id="PTHR13019">
    <property type="entry name" value="GOLGI APPARATUS MEMBRANE PROTEIN TVP23"/>
    <property type="match status" value="1"/>
</dbReference>
<name>A0A0R3SXH2_HYMDI</name>
<evidence type="ECO:0000256" key="4">
    <source>
        <dbReference type="ARBA" id="ARBA00022989"/>
    </source>
</evidence>
<proteinExistence type="inferred from homology"/>
<protein>
    <recommendedName>
        <fullName evidence="6">Golgi apparatus membrane protein TVP23 homolog</fullName>
    </recommendedName>
</protein>
<reference evidence="7 9" key="2">
    <citation type="submission" date="2018-11" db="EMBL/GenBank/DDBJ databases">
        <authorList>
            <consortium name="Pathogen Informatics"/>
        </authorList>
    </citation>
    <scope>NUCLEOTIDE SEQUENCE [LARGE SCALE GENOMIC DNA]</scope>
</reference>
<keyword evidence="3 6" id="KW-0812">Transmembrane</keyword>
<evidence type="ECO:0000256" key="1">
    <source>
        <dbReference type="ARBA" id="ARBA00004141"/>
    </source>
</evidence>
<gene>
    <name evidence="7" type="ORF">HDID_LOCUS10442</name>
    <name evidence="8" type="ORF">WMSIL1_LOCUS12204</name>
</gene>
<evidence type="ECO:0000256" key="6">
    <source>
        <dbReference type="RuleBase" id="RU361206"/>
    </source>
</evidence>
<accession>A0A0R3SXH2</accession>
<dbReference type="Proteomes" id="UP000321570">
    <property type="component" value="Unassembled WGS sequence"/>
</dbReference>
<keyword evidence="10" id="KW-1185">Reference proteome</keyword>
<evidence type="ECO:0000313" key="10">
    <source>
        <dbReference type="Proteomes" id="UP000321570"/>
    </source>
</evidence>
<comment type="subcellular location">
    <subcellularLocation>
        <location evidence="1 6">Membrane</location>
        <topology evidence="1 6">Multi-pass membrane protein</topology>
    </subcellularLocation>
</comment>
<dbReference type="GO" id="GO:0009306">
    <property type="term" value="P:protein secretion"/>
    <property type="evidence" value="ECO:0007669"/>
    <property type="project" value="TreeGrafter"/>
</dbReference>
<feature type="transmembrane region" description="Helical" evidence="6">
    <location>
        <begin position="30"/>
        <end position="49"/>
    </location>
</feature>
<dbReference type="PANTHER" id="PTHR13019:SF25">
    <property type="entry name" value="GOLGI APPARATUS MEMBRANE PROTEIN TVP23 HOMOLOG"/>
    <property type="match status" value="1"/>
</dbReference>
<dbReference type="WBParaSite" id="HDID_0001044401-mRNA-1">
    <property type="protein sequence ID" value="HDID_0001044401-mRNA-1"/>
    <property type="gene ID" value="HDID_0001044401"/>
</dbReference>
<evidence type="ECO:0000256" key="5">
    <source>
        <dbReference type="ARBA" id="ARBA00023136"/>
    </source>
</evidence>
<dbReference type="OrthoDB" id="2151161at2759"/>
<dbReference type="AlphaFoldDB" id="A0A0R3SXH2"/>
<reference evidence="11" key="1">
    <citation type="submission" date="2017-02" db="UniProtKB">
        <authorList>
            <consortium name="WormBaseParasite"/>
        </authorList>
    </citation>
    <scope>IDENTIFICATION</scope>
</reference>
<dbReference type="GO" id="GO:0016192">
    <property type="term" value="P:vesicle-mediated transport"/>
    <property type="evidence" value="ECO:0007669"/>
    <property type="project" value="TreeGrafter"/>
</dbReference>
<evidence type="ECO:0000313" key="9">
    <source>
        <dbReference type="Proteomes" id="UP000274504"/>
    </source>
</evidence>
<keyword evidence="5 6" id="KW-0472">Membrane</keyword>
<comment type="similarity">
    <text evidence="2 6">Belongs to the TVP23 family.</text>
</comment>
<dbReference type="STRING" id="6216.A0A0R3SXH2"/>
<feature type="transmembrane region" description="Helical" evidence="6">
    <location>
        <begin position="55"/>
        <end position="74"/>
    </location>
</feature>
<evidence type="ECO:0000313" key="7">
    <source>
        <dbReference type="EMBL" id="VDL63332.1"/>
    </source>
</evidence>
<dbReference type="EMBL" id="CABIJS010000588">
    <property type="protein sequence ID" value="VUZ54005.1"/>
    <property type="molecule type" value="Genomic_DNA"/>
</dbReference>
<organism evidence="11">
    <name type="scientific">Hymenolepis diminuta</name>
    <name type="common">Rat tapeworm</name>
    <dbReference type="NCBI Taxonomy" id="6216"/>
    <lineage>
        <taxon>Eukaryota</taxon>
        <taxon>Metazoa</taxon>
        <taxon>Spiralia</taxon>
        <taxon>Lophotrochozoa</taxon>
        <taxon>Platyhelminthes</taxon>
        <taxon>Cestoda</taxon>
        <taxon>Eucestoda</taxon>
        <taxon>Cyclophyllidea</taxon>
        <taxon>Hymenolepididae</taxon>
        <taxon>Hymenolepis</taxon>
    </lineage>
</organism>
<evidence type="ECO:0000313" key="8">
    <source>
        <dbReference type="EMBL" id="VUZ54005.1"/>
    </source>
</evidence>
<dbReference type="EMBL" id="UYSG01011686">
    <property type="protein sequence ID" value="VDL63332.1"/>
    <property type="molecule type" value="Genomic_DNA"/>
</dbReference>
<dbReference type="InterPro" id="IPR008564">
    <property type="entry name" value="TVP23-like"/>
</dbReference>
<dbReference type="GO" id="GO:0000139">
    <property type="term" value="C:Golgi membrane"/>
    <property type="evidence" value="ECO:0007669"/>
    <property type="project" value="TreeGrafter"/>
</dbReference>
<feature type="transmembrane region" description="Helical" evidence="6">
    <location>
        <begin position="159"/>
        <end position="176"/>
    </location>
</feature>
<evidence type="ECO:0000313" key="11">
    <source>
        <dbReference type="WBParaSite" id="HDID_0001044401-mRNA-1"/>
    </source>
</evidence>